<keyword evidence="18" id="KW-1185">Reference proteome</keyword>
<dbReference type="EMBL" id="JAKOGI010002378">
    <property type="protein sequence ID" value="KAJ8422137.1"/>
    <property type="molecule type" value="Genomic_DNA"/>
</dbReference>
<evidence type="ECO:0000256" key="10">
    <source>
        <dbReference type="ARBA" id="ARBA00023204"/>
    </source>
</evidence>
<reference evidence="17" key="1">
    <citation type="submission" date="2022-04" db="EMBL/GenBank/DDBJ databases">
        <title>Carnegiea gigantea Genome sequencing and assembly v2.</title>
        <authorList>
            <person name="Copetti D."/>
            <person name="Sanderson M.J."/>
            <person name="Burquez A."/>
            <person name="Wojciechowski M.F."/>
        </authorList>
    </citation>
    <scope>NUCLEOTIDE SEQUENCE</scope>
    <source>
        <strain evidence="17">SGP5-SGP5p</strain>
        <tissue evidence="17">Aerial part</tissue>
    </source>
</reference>
<feature type="domain" description="MCM OB" evidence="16">
    <location>
        <begin position="266"/>
        <end position="349"/>
    </location>
</feature>
<sequence length="351" mass="39930">MDGGHGESIVMKLKQRPSAAEPPASDIVEIWPIYFPEIELSFQDWRYLLISRLVCFFATPRGQLIVSQVVSAAGGSVVMDPVFEQAFEDLISSKLGDALDVYRILIIVDVAFGRLVTYRRVFTMLNLEMGNDARLDLEIALKFKPKNKCVLKELKMLEKYRLSGESAKRNMGNGCRVRKRKIDFLKPNEVKSEDGIFTLSLNFQEFRKLCDLQCLYTNLEEHPKDALLCIGAAIHKVMPFNERTRLEHHVKINIRLHSYPESMIALRNLKAAYIDSLVSVRGTVVKVSTVRPLVVQMTFKCIQCGADIPRFFPDGKYSPPATCIMRCCKGKTFVPIRSTVQCIDFQKIRQA</sequence>
<dbReference type="InterPro" id="IPR031327">
    <property type="entry name" value="MCM"/>
</dbReference>
<dbReference type="InterPro" id="IPR033762">
    <property type="entry name" value="MCM_OB"/>
</dbReference>
<dbReference type="EC" id="3.6.4.12" evidence="3"/>
<comment type="caution">
    <text evidence="17">The sequence shown here is derived from an EMBL/GenBank/DDBJ whole genome shotgun (WGS) entry which is preliminary data.</text>
</comment>
<gene>
    <name evidence="17" type="ORF">Cgig2_002645</name>
</gene>
<evidence type="ECO:0000256" key="11">
    <source>
        <dbReference type="ARBA" id="ARBA00023242"/>
    </source>
</evidence>
<evidence type="ECO:0000256" key="1">
    <source>
        <dbReference type="ARBA" id="ARBA00004123"/>
    </source>
</evidence>
<name>A0A9Q1GJ94_9CARY</name>
<evidence type="ECO:0000256" key="13">
    <source>
        <dbReference type="ARBA" id="ARBA00042306"/>
    </source>
</evidence>
<dbReference type="GO" id="GO:0005634">
    <property type="term" value="C:nucleus"/>
    <property type="evidence" value="ECO:0007669"/>
    <property type="project" value="UniProtKB-SubCell"/>
</dbReference>
<evidence type="ECO:0000256" key="14">
    <source>
        <dbReference type="ARBA" id="ARBA00047995"/>
    </source>
</evidence>
<organism evidence="17 18">
    <name type="scientific">Carnegiea gigantea</name>
    <dbReference type="NCBI Taxonomy" id="171969"/>
    <lineage>
        <taxon>Eukaryota</taxon>
        <taxon>Viridiplantae</taxon>
        <taxon>Streptophyta</taxon>
        <taxon>Embryophyta</taxon>
        <taxon>Tracheophyta</taxon>
        <taxon>Spermatophyta</taxon>
        <taxon>Magnoliopsida</taxon>
        <taxon>eudicotyledons</taxon>
        <taxon>Gunneridae</taxon>
        <taxon>Pentapetalae</taxon>
        <taxon>Caryophyllales</taxon>
        <taxon>Cactineae</taxon>
        <taxon>Cactaceae</taxon>
        <taxon>Cactoideae</taxon>
        <taxon>Echinocereeae</taxon>
        <taxon>Carnegiea</taxon>
    </lineage>
</organism>
<evidence type="ECO:0000256" key="2">
    <source>
        <dbReference type="ARBA" id="ARBA00008010"/>
    </source>
</evidence>
<evidence type="ECO:0000256" key="9">
    <source>
        <dbReference type="ARBA" id="ARBA00023125"/>
    </source>
</evidence>
<dbReference type="GO" id="GO:0003697">
    <property type="term" value="F:single-stranded DNA binding"/>
    <property type="evidence" value="ECO:0007669"/>
    <property type="project" value="TreeGrafter"/>
</dbReference>
<evidence type="ECO:0000256" key="4">
    <source>
        <dbReference type="ARBA" id="ARBA00022741"/>
    </source>
</evidence>
<protein>
    <recommendedName>
        <fullName evidence="15">Probable DNA helicase MCM8</fullName>
        <ecNumber evidence="3">3.6.4.12</ecNumber>
    </recommendedName>
    <alternativeName>
        <fullName evidence="13">Minichromosome maintenance 8</fullName>
    </alternativeName>
</protein>
<evidence type="ECO:0000256" key="12">
    <source>
        <dbReference type="ARBA" id="ARBA00023254"/>
    </source>
</evidence>
<dbReference type="AlphaFoldDB" id="A0A9Q1GJ94"/>
<evidence type="ECO:0000256" key="3">
    <source>
        <dbReference type="ARBA" id="ARBA00012551"/>
    </source>
</evidence>
<dbReference type="GO" id="GO:0042555">
    <property type="term" value="C:MCM complex"/>
    <property type="evidence" value="ECO:0007669"/>
    <property type="project" value="TreeGrafter"/>
</dbReference>
<dbReference type="InterPro" id="IPR012340">
    <property type="entry name" value="NA-bd_OB-fold"/>
</dbReference>
<dbReference type="FunFam" id="2.20.28.10:FF:000007">
    <property type="entry name" value="DNA helicase MCM8 isoform X1"/>
    <property type="match status" value="1"/>
</dbReference>
<evidence type="ECO:0000256" key="5">
    <source>
        <dbReference type="ARBA" id="ARBA00022763"/>
    </source>
</evidence>
<comment type="similarity">
    <text evidence="2">Belongs to the MCM family.</text>
</comment>
<comment type="catalytic activity">
    <reaction evidence="14">
        <text>ATP + H2O = ADP + phosphate + H(+)</text>
        <dbReference type="Rhea" id="RHEA:13065"/>
        <dbReference type="ChEBI" id="CHEBI:15377"/>
        <dbReference type="ChEBI" id="CHEBI:15378"/>
        <dbReference type="ChEBI" id="CHEBI:30616"/>
        <dbReference type="ChEBI" id="CHEBI:43474"/>
        <dbReference type="ChEBI" id="CHEBI:456216"/>
        <dbReference type="EC" id="3.6.4.12"/>
    </reaction>
</comment>
<evidence type="ECO:0000256" key="6">
    <source>
        <dbReference type="ARBA" id="ARBA00022801"/>
    </source>
</evidence>
<dbReference type="Pfam" id="PF17207">
    <property type="entry name" value="MCM_OB"/>
    <property type="match status" value="1"/>
</dbReference>
<evidence type="ECO:0000313" key="18">
    <source>
        <dbReference type="Proteomes" id="UP001153076"/>
    </source>
</evidence>
<dbReference type="PANTHER" id="PTHR11630:SF47">
    <property type="entry name" value="DNA HELICASE MCM8"/>
    <property type="match status" value="1"/>
</dbReference>
<keyword evidence="7" id="KW-0347">Helicase</keyword>
<keyword evidence="11" id="KW-0539">Nucleus</keyword>
<dbReference type="GO" id="GO:0016787">
    <property type="term" value="F:hydrolase activity"/>
    <property type="evidence" value="ECO:0007669"/>
    <property type="project" value="UniProtKB-KW"/>
</dbReference>
<evidence type="ECO:0000313" key="17">
    <source>
        <dbReference type="EMBL" id="KAJ8422137.1"/>
    </source>
</evidence>
<accession>A0A9Q1GJ94</accession>
<evidence type="ECO:0000256" key="8">
    <source>
        <dbReference type="ARBA" id="ARBA00022840"/>
    </source>
</evidence>
<dbReference type="GO" id="GO:0000724">
    <property type="term" value="P:double-strand break repair via homologous recombination"/>
    <property type="evidence" value="ECO:0007669"/>
    <property type="project" value="UniProtKB-ARBA"/>
</dbReference>
<keyword evidence="12" id="KW-0469">Meiosis</keyword>
<proteinExistence type="inferred from homology"/>
<keyword evidence="9" id="KW-0238">DNA-binding</keyword>
<keyword evidence="10" id="KW-0234">DNA repair</keyword>
<dbReference type="SUPFAM" id="SSF50249">
    <property type="entry name" value="Nucleic acid-binding proteins"/>
    <property type="match status" value="1"/>
</dbReference>
<dbReference type="GO" id="GO:0051321">
    <property type="term" value="P:meiotic cell cycle"/>
    <property type="evidence" value="ECO:0007669"/>
    <property type="project" value="UniProtKB-KW"/>
</dbReference>
<comment type="subcellular location">
    <subcellularLocation>
        <location evidence="1">Nucleus</location>
    </subcellularLocation>
</comment>
<dbReference type="Gene3D" id="2.40.50.140">
    <property type="entry name" value="Nucleic acid-binding proteins"/>
    <property type="match status" value="1"/>
</dbReference>
<dbReference type="OrthoDB" id="422555at2759"/>
<keyword evidence="6" id="KW-0378">Hydrolase</keyword>
<dbReference type="PANTHER" id="PTHR11630">
    <property type="entry name" value="DNA REPLICATION LICENSING FACTOR MCM FAMILY MEMBER"/>
    <property type="match status" value="1"/>
</dbReference>
<evidence type="ECO:0000259" key="16">
    <source>
        <dbReference type="Pfam" id="PF17207"/>
    </source>
</evidence>
<dbReference type="GO" id="GO:0005524">
    <property type="term" value="F:ATP binding"/>
    <property type="evidence" value="ECO:0007669"/>
    <property type="project" value="UniProtKB-KW"/>
</dbReference>
<evidence type="ECO:0000256" key="15">
    <source>
        <dbReference type="ARBA" id="ARBA00069556"/>
    </source>
</evidence>
<keyword evidence="8" id="KW-0067">ATP-binding</keyword>
<dbReference type="Proteomes" id="UP001153076">
    <property type="component" value="Unassembled WGS sequence"/>
</dbReference>
<evidence type="ECO:0000256" key="7">
    <source>
        <dbReference type="ARBA" id="ARBA00022806"/>
    </source>
</evidence>
<dbReference type="GO" id="GO:0017116">
    <property type="term" value="F:single-stranded DNA helicase activity"/>
    <property type="evidence" value="ECO:0007669"/>
    <property type="project" value="TreeGrafter"/>
</dbReference>
<keyword evidence="5" id="KW-0227">DNA damage</keyword>
<keyword evidence="4" id="KW-0547">Nucleotide-binding</keyword>
<dbReference type="Gene3D" id="2.20.28.10">
    <property type="match status" value="1"/>
</dbReference>